<dbReference type="Proteomes" id="UP000095285">
    <property type="component" value="Unassembled WGS sequence"/>
</dbReference>
<accession>A0A1I7VYC3</accession>
<reference evidence="1" key="1">
    <citation type="submission" date="2012-04" db="EMBL/GenBank/DDBJ databases">
        <title>The Genome Sequence of Loa loa.</title>
        <authorList>
            <consortium name="The Broad Institute Genome Sequencing Platform"/>
            <consortium name="Broad Institute Genome Sequencing Center for Infectious Disease"/>
            <person name="Nutman T.B."/>
            <person name="Fink D.L."/>
            <person name="Russ C."/>
            <person name="Young S."/>
            <person name="Zeng Q."/>
            <person name="Gargeya S."/>
            <person name="Alvarado L."/>
            <person name="Berlin A."/>
            <person name="Chapman S.B."/>
            <person name="Chen Z."/>
            <person name="Freedman E."/>
            <person name="Gellesch M."/>
            <person name="Goldberg J."/>
            <person name="Griggs A."/>
            <person name="Gujja S."/>
            <person name="Heilman E.R."/>
            <person name="Heiman D."/>
            <person name="Howarth C."/>
            <person name="Mehta T."/>
            <person name="Neiman D."/>
            <person name="Pearson M."/>
            <person name="Roberts A."/>
            <person name="Saif S."/>
            <person name="Shea T."/>
            <person name="Shenoy N."/>
            <person name="Sisk P."/>
            <person name="Stolte C."/>
            <person name="Sykes S."/>
            <person name="White J."/>
            <person name="Yandava C."/>
            <person name="Haas B."/>
            <person name="Henn M.R."/>
            <person name="Nusbaum C."/>
            <person name="Birren B."/>
        </authorList>
    </citation>
    <scope>NUCLEOTIDE SEQUENCE [LARGE SCALE GENOMIC DNA]</scope>
</reference>
<name>A0A1I7VYC3_LOALO</name>
<evidence type="ECO:0000313" key="2">
    <source>
        <dbReference type="WBParaSite" id="EN70_7566"/>
    </source>
</evidence>
<keyword evidence="1" id="KW-1185">Reference proteome</keyword>
<evidence type="ECO:0000313" key="1">
    <source>
        <dbReference type="Proteomes" id="UP000095285"/>
    </source>
</evidence>
<organism evidence="1 2">
    <name type="scientific">Loa loa</name>
    <name type="common">Eye worm</name>
    <name type="synonym">Filaria loa</name>
    <dbReference type="NCBI Taxonomy" id="7209"/>
    <lineage>
        <taxon>Eukaryota</taxon>
        <taxon>Metazoa</taxon>
        <taxon>Ecdysozoa</taxon>
        <taxon>Nematoda</taxon>
        <taxon>Chromadorea</taxon>
        <taxon>Rhabditida</taxon>
        <taxon>Spirurina</taxon>
        <taxon>Spiruromorpha</taxon>
        <taxon>Filarioidea</taxon>
        <taxon>Onchocercidae</taxon>
        <taxon>Loa</taxon>
    </lineage>
</organism>
<sequence length="91" mass="10278">MGGKPLKSLLCCYHPKAKNIRNELRSISGYHNQTYIKQINSKQNADLSETDKKIATINEKCTYKRNESPQPVEITNLKLNGAKVSLFQVLA</sequence>
<dbReference type="AlphaFoldDB" id="A0A1I7VYC3"/>
<proteinExistence type="predicted"/>
<reference evidence="2" key="2">
    <citation type="submission" date="2016-11" db="UniProtKB">
        <authorList>
            <consortium name="WormBaseParasite"/>
        </authorList>
    </citation>
    <scope>IDENTIFICATION</scope>
</reference>
<protein>
    <submittedName>
        <fullName evidence="2">Uncharacterized protein</fullName>
    </submittedName>
</protein>
<dbReference type="WBParaSite" id="EN70_7566">
    <property type="protein sequence ID" value="EN70_7566"/>
    <property type="gene ID" value="EN70_7566"/>
</dbReference>